<protein>
    <submittedName>
        <fullName evidence="1">Uncharacterized protein</fullName>
    </submittedName>
</protein>
<proteinExistence type="predicted"/>
<sequence>MSKSLFIGIFEVRINGMGSGANSFTDTRLVPATENDILDSVLMEAHPHSRGGIDALKDAFWLYVHEIEQMLDSSTKWCARIAKHKPLIPRTIKTWYNGYYIGRFHGKYNIWSISSYFEDP</sequence>
<evidence type="ECO:0000313" key="2">
    <source>
        <dbReference type="Proteomes" id="UP001140066"/>
    </source>
</evidence>
<dbReference type="Proteomes" id="UP001140066">
    <property type="component" value="Unassembled WGS sequence"/>
</dbReference>
<dbReference type="EMBL" id="JANBUK010000798">
    <property type="protein sequence ID" value="KAJ2788661.1"/>
    <property type="molecule type" value="Genomic_DNA"/>
</dbReference>
<evidence type="ECO:0000313" key="1">
    <source>
        <dbReference type="EMBL" id="KAJ2788661.1"/>
    </source>
</evidence>
<reference evidence="1" key="1">
    <citation type="submission" date="2022-07" db="EMBL/GenBank/DDBJ databases">
        <title>Phylogenomic reconstructions and comparative analyses of Kickxellomycotina fungi.</title>
        <authorList>
            <person name="Reynolds N.K."/>
            <person name="Stajich J.E."/>
            <person name="Barry K."/>
            <person name="Grigoriev I.V."/>
            <person name="Crous P."/>
            <person name="Smith M.E."/>
        </authorList>
    </citation>
    <scope>NUCLEOTIDE SEQUENCE</scope>
    <source>
        <strain evidence="1">BCRC 34191</strain>
    </source>
</reference>
<gene>
    <name evidence="1" type="ORF">GGI18_002830</name>
</gene>
<accession>A0ACC1KEN5</accession>
<comment type="caution">
    <text evidence="1">The sequence shown here is derived from an EMBL/GenBank/DDBJ whole genome shotgun (WGS) entry which is preliminary data.</text>
</comment>
<organism evidence="1 2">
    <name type="scientific">Coemansia linderi</name>
    <dbReference type="NCBI Taxonomy" id="2663919"/>
    <lineage>
        <taxon>Eukaryota</taxon>
        <taxon>Fungi</taxon>
        <taxon>Fungi incertae sedis</taxon>
        <taxon>Zoopagomycota</taxon>
        <taxon>Kickxellomycotina</taxon>
        <taxon>Kickxellomycetes</taxon>
        <taxon>Kickxellales</taxon>
        <taxon>Kickxellaceae</taxon>
        <taxon>Coemansia</taxon>
    </lineage>
</organism>
<keyword evidence="2" id="KW-1185">Reference proteome</keyword>
<name>A0ACC1KEN5_9FUNG</name>